<dbReference type="PROSITE" id="PS51257">
    <property type="entry name" value="PROKAR_LIPOPROTEIN"/>
    <property type="match status" value="1"/>
</dbReference>
<evidence type="ECO:0000313" key="9">
    <source>
        <dbReference type="EMBL" id="KAA5542887.1"/>
    </source>
</evidence>
<dbReference type="RefSeq" id="WP_150090609.1">
    <property type="nucleotide sequence ID" value="NZ_VWSF01000016.1"/>
</dbReference>
<protein>
    <submittedName>
        <fullName evidence="9">RagB/SusD family nutrient uptake outer membrane protein</fullName>
    </submittedName>
</protein>
<reference evidence="9 10" key="1">
    <citation type="submission" date="2019-09" db="EMBL/GenBank/DDBJ databases">
        <title>Genome sequence and assembly of Adhaeribacter sp.</title>
        <authorList>
            <person name="Chhetri G."/>
        </authorList>
    </citation>
    <scope>NUCLEOTIDE SEQUENCE [LARGE SCALE GENOMIC DNA]</scope>
    <source>
        <strain evidence="9 10">DK36</strain>
    </source>
</reference>
<evidence type="ECO:0000256" key="2">
    <source>
        <dbReference type="ARBA" id="ARBA00006275"/>
    </source>
</evidence>
<proteinExistence type="inferred from homology"/>
<evidence type="ECO:0000313" key="10">
    <source>
        <dbReference type="Proteomes" id="UP000323426"/>
    </source>
</evidence>
<feature type="domain" description="RagB/SusD" evidence="7">
    <location>
        <begin position="304"/>
        <end position="592"/>
    </location>
</feature>
<dbReference type="EMBL" id="VWSF01000016">
    <property type="protein sequence ID" value="KAA5542887.1"/>
    <property type="molecule type" value="Genomic_DNA"/>
</dbReference>
<keyword evidence="5" id="KW-0998">Cell outer membrane</keyword>
<evidence type="ECO:0000259" key="7">
    <source>
        <dbReference type="Pfam" id="PF07980"/>
    </source>
</evidence>
<dbReference type="Pfam" id="PF14322">
    <property type="entry name" value="SusD-like_3"/>
    <property type="match status" value="1"/>
</dbReference>
<accession>A0A5M6D5V1</accession>
<dbReference type="Gene3D" id="1.25.40.390">
    <property type="match status" value="1"/>
</dbReference>
<feature type="signal peptide" evidence="6">
    <location>
        <begin position="1"/>
        <end position="23"/>
    </location>
</feature>
<dbReference type="InterPro" id="IPR012944">
    <property type="entry name" value="SusD_RagB_dom"/>
</dbReference>
<feature type="chain" id="PRO_5024338272" evidence="6">
    <location>
        <begin position="24"/>
        <end position="592"/>
    </location>
</feature>
<dbReference type="InterPro" id="IPR033985">
    <property type="entry name" value="SusD-like_N"/>
</dbReference>
<evidence type="ECO:0000256" key="1">
    <source>
        <dbReference type="ARBA" id="ARBA00004442"/>
    </source>
</evidence>
<name>A0A5M6D5V1_9BACT</name>
<comment type="similarity">
    <text evidence="2">Belongs to the SusD family.</text>
</comment>
<evidence type="ECO:0000259" key="8">
    <source>
        <dbReference type="Pfam" id="PF14322"/>
    </source>
</evidence>
<dbReference type="AlphaFoldDB" id="A0A5M6D5V1"/>
<feature type="domain" description="SusD-like N-terminal" evidence="8">
    <location>
        <begin position="24"/>
        <end position="225"/>
    </location>
</feature>
<comment type="subcellular location">
    <subcellularLocation>
        <location evidence="1">Cell outer membrane</location>
    </subcellularLocation>
</comment>
<dbReference type="InterPro" id="IPR011990">
    <property type="entry name" value="TPR-like_helical_dom_sf"/>
</dbReference>
<evidence type="ECO:0000256" key="3">
    <source>
        <dbReference type="ARBA" id="ARBA00022729"/>
    </source>
</evidence>
<evidence type="ECO:0000256" key="5">
    <source>
        <dbReference type="ARBA" id="ARBA00023237"/>
    </source>
</evidence>
<organism evidence="9 10">
    <name type="scientific">Adhaeribacter rhizoryzae</name>
    <dbReference type="NCBI Taxonomy" id="2607907"/>
    <lineage>
        <taxon>Bacteria</taxon>
        <taxon>Pseudomonadati</taxon>
        <taxon>Bacteroidota</taxon>
        <taxon>Cytophagia</taxon>
        <taxon>Cytophagales</taxon>
        <taxon>Hymenobacteraceae</taxon>
        <taxon>Adhaeribacter</taxon>
    </lineage>
</organism>
<dbReference type="Proteomes" id="UP000323426">
    <property type="component" value="Unassembled WGS sequence"/>
</dbReference>
<evidence type="ECO:0000256" key="6">
    <source>
        <dbReference type="SAM" id="SignalP"/>
    </source>
</evidence>
<comment type="caution">
    <text evidence="9">The sequence shown here is derived from an EMBL/GenBank/DDBJ whole genome shotgun (WGS) entry which is preliminary data.</text>
</comment>
<dbReference type="GO" id="GO:0009279">
    <property type="term" value="C:cell outer membrane"/>
    <property type="evidence" value="ECO:0007669"/>
    <property type="project" value="UniProtKB-SubCell"/>
</dbReference>
<gene>
    <name evidence="9" type="ORF">F0145_18280</name>
</gene>
<keyword evidence="10" id="KW-1185">Reference proteome</keyword>
<keyword evidence="4" id="KW-0472">Membrane</keyword>
<sequence>MFKYKSYLNMLLLAGSVSFFSCGDFLDKQPDDMLTMDQVFTNEAEAKSYLANVYSYVMDEANPYENLSPVSDEADFVWTGVGANNINNGSWNSTNVPYNTFSRYYRGIRSATVFMNRINECKECDKNNPGITTQFKAEARAIRAFYYYNLMRQFGPVPILQEEIPVDVQVSETQVPRNSYDEGVDYIISELDAAIKDLPIKQSVNTEYGRADQRFAQALKSRVLLYAASPLWNGNQEYANFKNPDGKQLVSTTYDANKWKKAADAAKVVIDMMPEGLFKKNNAAGVFDPYLSYQDLFFDRWNKEVIWARPANDGNGWQKHAAPRQATGWNGSSPTQQLVDAYHMANGKLIHEEGSGYVEEGFSTGTTEFTKPGTWNMYVGREPRFYVSILYNGAEWKYKGASGTNIIKVELYATGRSGKNGSHDHTETGYLVTKFVSPNSDIQNGRFTPQAWIFFRLGEMYLNYAEALNEVEPGHADIAKYVNLVRERAGLPALPSGLSQEQMRERIRLERQVELAFEGHRLFDTRRWKIAEQTDGGPMYGMNVSAGNSFTDASFYKRSVFENRVFDDRHYLWPIPQSEIDRNKQMVQNPGW</sequence>
<keyword evidence="3 6" id="KW-0732">Signal</keyword>
<evidence type="ECO:0000256" key="4">
    <source>
        <dbReference type="ARBA" id="ARBA00023136"/>
    </source>
</evidence>
<dbReference type="Pfam" id="PF07980">
    <property type="entry name" value="SusD_RagB"/>
    <property type="match status" value="1"/>
</dbReference>
<dbReference type="SUPFAM" id="SSF48452">
    <property type="entry name" value="TPR-like"/>
    <property type="match status" value="1"/>
</dbReference>